<evidence type="ECO:0000313" key="5">
    <source>
        <dbReference type="Proteomes" id="UP000593562"/>
    </source>
</evidence>
<protein>
    <recommendedName>
        <fullName evidence="3">Alpha/beta hydrolase fold-3 domain-containing protein</fullName>
    </recommendedName>
</protein>
<organism evidence="4 5">
    <name type="scientific">Tripterygium wilfordii</name>
    <name type="common">Thunder God vine</name>
    <dbReference type="NCBI Taxonomy" id="458696"/>
    <lineage>
        <taxon>Eukaryota</taxon>
        <taxon>Viridiplantae</taxon>
        <taxon>Streptophyta</taxon>
        <taxon>Embryophyta</taxon>
        <taxon>Tracheophyta</taxon>
        <taxon>Spermatophyta</taxon>
        <taxon>Magnoliopsida</taxon>
        <taxon>eudicotyledons</taxon>
        <taxon>Gunneridae</taxon>
        <taxon>Pentapetalae</taxon>
        <taxon>rosids</taxon>
        <taxon>fabids</taxon>
        <taxon>Celastrales</taxon>
        <taxon>Celastraceae</taxon>
        <taxon>Tripterygium</taxon>
    </lineage>
</organism>
<dbReference type="InterPro" id="IPR050466">
    <property type="entry name" value="Carboxylest/Gibb_receptor"/>
</dbReference>
<proteinExistence type="inferred from homology"/>
<reference evidence="4 5" key="1">
    <citation type="journal article" date="2020" name="Nat. Commun.">
        <title>Genome of Tripterygium wilfordii and identification of cytochrome P450 involved in triptolide biosynthesis.</title>
        <authorList>
            <person name="Tu L."/>
            <person name="Su P."/>
            <person name="Zhang Z."/>
            <person name="Gao L."/>
            <person name="Wang J."/>
            <person name="Hu T."/>
            <person name="Zhou J."/>
            <person name="Zhang Y."/>
            <person name="Zhao Y."/>
            <person name="Liu Y."/>
            <person name="Song Y."/>
            <person name="Tong Y."/>
            <person name="Lu Y."/>
            <person name="Yang J."/>
            <person name="Xu C."/>
            <person name="Jia M."/>
            <person name="Peters R.J."/>
            <person name="Huang L."/>
            <person name="Gao W."/>
        </authorList>
    </citation>
    <scope>NUCLEOTIDE SEQUENCE [LARGE SCALE GENOMIC DNA]</scope>
    <source>
        <strain evidence="5">cv. XIE 37</strain>
        <tissue evidence="4">Leaf</tissue>
    </source>
</reference>
<dbReference type="EMBL" id="JAAARO010000004">
    <property type="protein sequence ID" value="KAF5748478.1"/>
    <property type="molecule type" value="Genomic_DNA"/>
</dbReference>
<dbReference type="PANTHER" id="PTHR23024:SF546">
    <property type="entry name" value="CARBOXYLESTERASE 120-RELATED"/>
    <property type="match status" value="1"/>
</dbReference>
<dbReference type="OrthoDB" id="408631at2759"/>
<keyword evidence="2" id="KW-0378">Hydrolase</keyword>
<gene>
    <name evidence="4" type="ORF">HS088_TW04G00432</name>
</gene>
<dbReference type="PROSITE" id="PS01173">
    <property type="entry name" value="LIPASE_GDXG_HIS"/>
    <property type="match status" value="1"/>
</dbReference>
<comment type="caution">
    <text evidence="4">The sequence shown here is derived from an EMBL/GenBank/DDBJ whole genome shotgun (WGS) entry which is preliminary data.</text>
</comment>
<dbReference type="FunCoup" id="A0A7J7DQ55">
    <property type="interactions" value="331"/>
</dbReference>
<keyword evidence="5" id="KW-1185">Reference proteome</keyword>
<evidence type="ECO:0000256" key="1">
    <source>
        <dbReference type="ARBA" id="ARBA00010515"/>
    </source>
</evidence>
<dbReference type="InterPro" id="IPR029058">
    <property type="entry name" value="AB_hydrolase_fold"/>
</dbReference>
<dbReference type="PANTHER" id="PTHR23024">
    <property type="entry name" value="ARYLACETAMIDE DEACETYLASE"/>
    <property type="match status" value="1"/>
</dbReference>
<dbReference type="InParanoid" id="A0A7J7DQ55"/>
<evidence type="ECO:0000259" key="3">
    <source>
        <dbReference type="Pfam" id="PF07859"/>
    </source>
</evidence>
<dbReference type="GO" id="GO:0016787">
    <property type="term" value="F:hydrolase activity"/>
    <property type="evidence" value="ECO:0007669"/>
    <property type="project" value="UniProtKB-KW"/>
</dbReference>
<sequence>MSGDQAASFIIPKPTTDLYDYVGLIRHPDGTILRKPAAQFPERAATPDPNQSTDLVLSKDIPVNQAKKTWARVFMPRDALDSSSSSATTPLLLPLIVYFHGGAFTMSSPASFMIHDFCFNIALRLSAVVVSASYRLAPEHRLPAAHDDALEALHWIKTSEDDWLKKHADLTKCVVMGTSSGGNIAYHACLRAAANVDDLRPMRIKGLIMHCPGFSGSERTESELRMAHHEYLPAAFFDLVWELALPVGADRDHEYGNPTVNGGSKSLEKFKDLDWKVLVTGGDKDPLIDRQIGVAKMMEEKGIKVETRFVAGDDHAEDALDHSKMDLLLHAMKNFVFSAVTAE</sequence>
<dbReference type="Proteomes" id="UP000593562">
    <property type="component" value="Unassembled WGS sequence"/>
</dbReference>
<dbReference type="Gene3D" id="3.40.50.1820">
    <property type="entry name" value="alpha/beta hydrolase"/>
    <property type="match status" value="1"/>
</dbReference>
<evidence type="ECO:0000256" key="2">
    <source>
        <dbReference type="ARBA" id="ARBA00022801"/>
    </source>
</evidence>
<dbReference type="Pfam" id="PF07859">
    <property type="entry name" value="Abhydrolase_3"/>
    <property type="match status" value="1"/>
</dbReference>
<dbReference type="InterPro" id="IPR002168">
    <property type="entry name" value="Lipase_GDXG_HIS_AS"/>
</dbReference>
<comment type="similarity">
    <text evidence="1">Belongs to the 'GDXG' lipolytic enzyme family.</text>
</comment>
<evidence type="ECO:0000313" key="4">
    <source>
        <dbReference type="EMBL" id="KAF5748478.1"/>
    </source>
</evidence>
<dbReference type="AlphaFoldDB" id="A0A7J7DQ55"/>
<dbReference type="InterPro" id="IPR013094">
    <property type="entry name" value="AB_hydrolase_3"/>
</dbReference>
<feature type="domain" description="Alpha/beta hydrolase fold-3" evidence="3">
    <location>
        <begin position="96"/>
        <end position="316"/>
    </location>
</feature>
<dbReference type="SUPFAM" id="SSF53474">
    <property type="entry name" value="alpha/beta-Hydrolases"/>
    <property type="match status" value="1"/>
</dbReference>
<name>A0A7J7DQ55_TRIWF</name>
<accession>A0A7J7DQ55</accession>